<dbReference type="Pfam" id="PF02687">
    <property type="entry name" value="FtsX"/>
    <property type="match status" value="1"/>
</dbReference>
<accession>G5H7R7</accession>
<protein>
    <recommendedName>
        <fullName evidence="11">ABC3 transporter permease protein domain-containing protein</fullName>
    </recommendedName>
</protein>
<feature type="domain" description="ABC3 transporter permease C-terminal" evidence="7">
    <location>
        <begin position="293"/>
        <end position="415"/>
    </location>
</feature>
<name>G5H7R7_9BACT</name>
<evidence type="ECO:0000313" key="10">
    <source>
        <dbReference type="Proteomes" id="UP000006008"/>
    </source>
</evidence>
<dbReference type="Proteomes" id="UP000006008">
    <property type="component" value="Unassembled WGS sequence"/>
</dbReference>
<dbReference type="EMBL" id="ADLD01000009">
    <property type="protein sequence ID" value="EHB92516.1"/>
    <property type="molecule type" value="Genomic_DNA"/>
</dbReference>
<dbReference type="eggNOG" id="COG0577">
    <property type="taxonomic scope" value="Bacteria"/>
</dbReference>
<dbReference type="PANTHER" id="PTHR30572">
    <property type="entry name" value="MEMBRANE COMPONENT OF TRANSPORTER-RELATED"/>
    <property type="match status" value="1"/>
</dbReference>
<dbReference type="AlphaFoldDB" id="G5H7R7"/>
<dbReference type="RefSeq" id="WP_009133526.1">
    <property type="nucleotide sequence ID" value="NZ_CP102250.1"/>
</dbReference>
<dbReference type="InterPro" id="IPR050250">
    <property type="entry name" value="Macrolide_Exporter_MacB"/>
</dbReference>
<comment type="subcellular location">
    <subcellularLocation>
        <location evidence="1">Cell membrane</location>
        <topology evidence="1">Multi-pass membrane protein</topology>
    </subcellularLocation>
</comment>
<dbReference type="STRING" id="742725.HMPREF9450_00720"/>
<keyword evidence="5 6" id="KW-0472">Membrane</keyword>
<keyword evidence="10" id="KW-1185">Reference proteome</keyword>
<dbReference type="OrthoDB" id="1109882at2"/>
<dbReference type="HOGENOM" id="CLU_051629_0_0_10"/>
<feature type="transmembrane region" description="Helical" evidence="6">
    <location>
        <begin position="292"/>
        <end position="312"/>
    </location>
</feature>
<keyword evidence="4 6" id="KW-1133">Transmembrane helix</keyword>
<evidence type="ECO:0000313" key="9">
    <source>
        <dbReference type="EMBL" id="EHB92516.1"/>
    </source>
</evidence>
<dbReference type="PATRIC" id="fig|742725.3.peg.770"/>
<dbReference type="GO" id="GO:0022857">
    <property type="term" value="F:transmembrane transporter activity"/>
    <property type="evidence" value="ECO:0007669"/>
    <property type="project" value="TreeGrafter"/>
</dbReference>
<dbReference type="GeneID" id="92816267"/>
<dbReference type="GO" id="GO:0005886">
    <property type="term" value="C:plasma membrane"/>
    <property type="evidence" value="ECO:0007669"/>
    <property type="project" value="UniProtKB-SubCell"/>
</dbReference>
<evidence type="ECO:0000256" key="5">
    <source>
        <dbReference type="ARBA" id="ARBA00023136"/>
    </source>
</evidence>
<keyword evidence="3 6" id="KW-0812">Transmembrane</keyword>
<gene>
    <name evidence="9" type="ORF">HMPREF9450_00720</name>
</gene>
<evidence type="ECO:0000256" key="4">
    <source>
        <dbReference type="ARBA" id="ARBA00022989"/>
    </source>
</evidence>
<feature type="domain" description="MacB-like periplasmic core" evidence="8">
    <location>
        <begin position="20"/>
        <end position="242"/>
    </location>
</feature>
<evidence type="ECO:0000256" key="2">
    <source>
        <dbReference type="ARBA" id="ARBA00022475"/>
    </source>
</evidence>
<comment type="caution">
    <text evidence="9">The sequence shown here is derived from an EMBL/GenBank/DDBJ whole genome shotgun (WGS) entry which is preliminary data.</text>
</comment>
<feature type="transmembrane region" description="Helical" evidence="6">
    <location>
        <begin position="21"/>
        <end position="40"/>
    </location>
</feature>
<dbReference type="Pfam" id="PF12704">
    <property type="entry name" value="MacB_PCD"/>
    <property type="match status" value="1"/>
</dbReference>
<reference evidence="9 10" key="1">
    <citation type="submission" date="2011-08" db="EMBL/GenBank/DDBJ databases">
        <title>The Genome Sequence of Alistipes indistinctus YIT 12060.</title>
        <authorList>
            <consortium name="The Broad Institute Genome Sequencing Platform"/>
            <person name="Earl A."/>
            <person name="Ward D."/>
            <person name="Feldgarden M."/>
            <person name="Gevers D."/>
            <person name="Morotomi M."/>
            <person name="Young S.K."/>
            <person name="Zeng Q."/>
            <person name="Gargeya S."/>
            <person name="Fitzgerald M."/>
            <person name="Haas B."/>
            <person name="Abouelleil A."/>
            <person name="Alvarado L."/>
            <person name="Arachchi H.M."/>
            <person name="Berlin A."/>
            <person name="Brown A."/>
            <person name="Chapman S.B."/>
            <person name="Chen Z."/>
            <person name="Dunbar C."/>
            <person name="Freedman E."/>
            <person name="Gearin G."/>
            <person name="Gellesch M."/>
            <person name="Goldberg J."/>
            <person name="Griggs A."/>
            <person name="Gujja S."/>
            <person name="Heiman D."/>
            <person name="Howarth C."/>
            <person name="Larson L."/>
            <person name="Lui A."/>
            <person name="MacDonald P.J.P."/>
            <person name="Montmayeur A."/>
            <person name="Murphy C."/>
            <person name="Neiman D."/>
            <person name="Pearson M."/>
            <person name="Priest M."/>
            <person name="Roberts A."/>
            <person name="Saif S."/>
            <person name="Shea T."/>
            <person name="Shenoy N."/>
            <person name="Sisk P."/>
            <person name="Stolte C."/>
            <person name="Sykes S."/>
            <person name="Wortman J."/>
            <person name="Nusbaum C."/>
            <person name="Birren B."/>
        </authorList>
    </citation>
    <scope>NUCLEOTIDE SEQUENCE [LARGE SCALE GENOMIC DNA]</scope>
    <source>
        <strain evidence="9 10">YIT 12060</strain>
    </source>
</reference>
<feature type="transmembrane region" description="Helical" evidence="6">
    <location>
        <begin position="333"/>
        <end position="363"/>
    </location>
</feature>
<feature type="transmembrane region" description="Helical" evidence="6">
    <location>
        <begin position="383"/>
        <end position="405"/>
    </location>
</feature>
<organism evidence="9 10">
    <name type="scientific">Alistipes indistinctus YIT 12060</name>
    <dbReference type="NCBI Taxonomy" id="742725"/>
    <lineage>
        <taxon>Bacteria</taxon>
        <taxon>Pseudomonadati</taxon>
        <taxon>Bacteroidota</taxon>
        <taxon>Bacteroidia</taxon>
        <taxon>Bacteroidales</taxon>
        <taxon>Rikenellaceae</taxon>
        <taxon>Alistipes</taxon>
    </lineage>
</organism>
<evidence type="ECO:0000259" key="8">
    <source>
        <dbReference type="Pfam" id="PF12704"/>
    </source>
</evidence>
<keyword evidence="2" id="KW-1003">Cell membrane</keyword>
<evidence type="ECO:0000259" key="7">
    <source>
        <dbReference type="Pfam" id="PF02687"/>
    </source>
</evidence>
<dbReference type="PANTHER" id="PTHR30572:SF18">
    <property type="entry name" value="ABC-TYPE MACROLIDE FAMILY EXPORT SYSTEM PERMEASE COMPONENT 2"/>
    <property type="match status" value="1"/>
</dbReference>
<sequence>MYKIYLKQAWQMLMQNRFISIIAILGTALAIMMILVIVMADTVQNADAAPESNRSRTLYIEFFAKRDTTRGALHMGTLPYSLVKEYLLNLKTPELVTFVNEARYDSRDYCIINRQGADNSFDAMTRMTNDAYWKLMNFSFVSGRPFSKEEYDAGQQVAVISQSLATKLFPGEDATGKTVDLKFVPFRIVGVVKDVSPVFKEAAGDVWVPITAQEDYTEKQLIAMLRLRDKDDYPALLREIDEAERRFNLANKPWTLSLNAPYSHRTHTMGVDRYVSEKERQQAIRTKYRKSAIILLVLLLVPAVNLTGFSLSRMRKRMSEIGIRKAFGAKRHVILFQVLYENMLTSLIGGLLGLILSYPMVLWLRHWLLGIPPGGEVPAGTMLPLPVFLMTFLVCILLNLLSAGIPAYRAAKMSIVDSLYQNDQRS</sequence>
<evidence type="ECO:0000256" key="3">
    <source>
        <dbReference type="ARBA" id="ARBA00022692"/>
    </source>
</evidence>
<dbReference type="InterPro" id="IPR025857">
    <property type="entry name" value="MacB_PCD"/>
</dbReference>
<evidence type="ECO:0000256" key="6">
    <source>
        <dbReference type="SAM" id="Phobius"/>
    </source>
</evidence>
<evidence type="ECO:0000256" key="1">
    <source>
        <dbReference type="ARBA" id="ARBA00004651"/>
    </source>
</evidence>
<proteinExistence type="predicted"/>
<dbReference type="InterPro" id="IPR003838">
    <property type="entry name" value="ABC3_permease_C"/>
</dbReference>
<evidence type="ECO:0008006" key="11">
    <source>
        <dbReference type="Google" id="ProtNLM"/>
    </source>
</evidence>